<proteinExistence type="inferred from homology"/>
<comment type="caution">
    <text evidence="3">The sequence shown here is derived from an EMBL/GenBank/DDBJ whole genome shotgun (WGS) entry which is preliminary data.</text>
</comment>
<feature type="compositionally biased region" description="Basic and acidic residues" evidence="2">
    <location>
        <begin position="126"/>
        <end position="139"/>
    </location>
</feature>
<evidence type="ECO:0000256" key="1">
    <source>
        <dbReference type="ARBA" id="ARBA00007218"/>
    </source>
</evidence>
<feature type="compositionally biased region" description="Basic and acidic residues" evidence="2">
    <location>
        <begin position="379"/>
        <end position="400"/>
    </location>
</feature>
<evidence type="ECO:0000256" key="2">
    <source>
        <dbReference type="SAM" id="MobiDB-lite"/>
    </source>
</evidence>
<name>A0A8J4G9D1_9CHLO</name>
<evidence type="ECO:0000313" key="4">
    <source>
        <dbReference type="Proteomes" id="UP000722791"/>
    </source>
</evidence>
<reference evidence="3" key="1">
    <citation type="journal article" date="2021" name="Proc. Natl. Acad. Sci. U.S.A.">
        <title>Three genomes in the algal genus Volvox reveal the fate of a haploid sex-determining region after a transition to homothallism.</title>
        <authorList>
            <person name="Yamamoto K."/>
            <person name="Hamaji T."/>
            <person name="Kawai-Toyooka H."/>
            <person name="Matsuzaki R."/>
            <person name="Takahashi F."/>
            <person name="Nishimura Y."/>
            <person name="Kawachi M."/>
            <person name="Noguchi H."/>
            <person name="Minakuchi Y."/>
            <person name="Umen J.G."/>
            <person name="Toyoda A."/>
            <person name="Nozaki H."/>
        </authorList>
    </citation>
    <scope>NUCLEOTIDE SEQUENCE</scope>
    <source>
        <strain evidence="3">NIES-3785</strain>
    </source>
</reference>
<accession>A0A8J4G9D1</accession>
<dbReference type="Pfam" id="PF10239">
    <property type="entry name" value="DUF2465"/>
    <property type="match status" value="1"/>
</dbReference>
<protein>
    <submittedName>
        <fullName evidence="3">Uncharacterized protein</fullName>
    </submittedName>
</protein>
<dbReference type="Proteomes" id="UP000722791">
    <property type="component" value="Unassembled WGS sequence"/>
</dbReference>
<dbReference type="EMBL" id="BNCQ01000012">
    <property type="protein sequence ID" value="GIM02835.1"/>
    <property type="molecule type" value="Genomic_DNA"/>
</dbReference>
<feature type="region of interest" description="Disordered" evidence="2">
    <location>
        <begin position="377"/>
        <end position="423"/>
    </location>
</feature>
<organism evidence="3 4">
    <name type="scientific">Volvox reticuliferus</name>
    <dbReference type="NCBI Taxonomy" id="1737510"/>
    <lineage>
        <taxon>Eukaryota</taxon>
        <taxon>Viridiplantae</taxon>
        <taxon>Chlorophyta</taxon>
        <taxon>core chlorophytes</taxon>
        <taxon>Chlorophyceae</taxon>
        <taxon>CS clade</taxon>
        <taxon>Chlamydomonadales</taxon>
        <taxon>Volvocaceae</taxon>
        <taxon>Volvox</taxon>
    </lineage>
</organism>
<feature type="non-terminal residue" evidence="3">
    <location>
        <position position="423"/>
    </location>
</feature>
<feature type="region of interest" description="Disordered" evidence="2">
    <location>
        <begin position="126"/>
        <end position="153"/>
    </location>
</feature>
<dbReference type="PANTHER" id="PTHR31353:SF1">
    <property type="entry name" value="PROTEIN FAM98B"/>
    <property type="match status" value="1"/>
</dbReference>
<evidence type="ECO:0000313" key="3">
    <source>
        <dbReference type="EMBL" id="GIM02835.1"/>
    </source>
</evidence>
<sequence>MDREGRAADLLTRIELCGLQTGVNAFDLYSKDVREVFRGLCAALADSIQLTATTLALGDPSKLKAAAQAVRAATASQRDAQMNRLDIALLGLLKSIDATTQAKERVEVLEQLISCLQAARLAASHEKEKPALGTDHHEQQPPPQQQESTKLSQADAIQVDGGNGGMAAVVSGKELQARTVDVSRALRLAAEALQVPLASDSDGGSCRSLPLLQRLVPRVETALEQLGPSFLAPICKREDLTAEQLAVLGDINAAFREEYELRRAVLVERAKVTLQAFEWSGRLVEKGTSEEASGVAAAARRAMAVQPQVSLDDVWSLRPADAVALTSVPTSTPIATLDAAAVVAGYSPGMDLSEAAILSGRKRAAPMGAGIKSVIIGKVPDRGGRPEGRSREAYMPEFRPRSAGGGGGYGGGGSGDGGGGGSS</sequence>
<feature type="compositionally biased region" description="Gly residues" evidence="2">
    <location>
        <begin position="403"/>
        <end position="423"/>
    </location>
</feature>
<comment type="similarity">
    <text evidence="1">Belongs to the FAM98 family.</text>
</comment>
<dbReference type="AlphaFoldDB" id="A0A8J4G9D1"/>
<dbReference type="PANTHER" id="PTHR31353">
    <property type="entry name" value="FAM98"/>
    <property type="match status" value="1"/>
</dbReference>
<gene>
    <name evidence="3" type="ORF">Vretimale_7668</name>
</gene>
<dbReference type="InterPro" id="IPR018797">
    <property type="entry name" value="FAM98"/>
</dbReference>